<dbReference type="FunFam" id="2.60.120.260:FF:000148">
    <property type="entry name" value="Beta-galactosidase, putative"/>
    <property type="match status" value="1"/>
</dbReference>
<dbReference type="PANTHER" id="PTHR23421">
    <property type="entry name" value="BETA-GALACTOSIDASE RELATED"/>
    <property type="match status" value="1"/>
</dbReference>
<dbReference type="Proteomes" id="UP000515160">
    <property type="component" value="Chromosome 2L"/>
</dbReference>
<dbReference type="InterPro" id="IPR031330">
    <property type="entry name" value="Gly_Hdrlase_35_cat"/>
</dbReference>
<dbReference type="Pfam" id="PF21317">
    <property type="entry name" value="BetaGal_ABD_1"/>
    <property type="match status" value="1"/>
</dbReference>
<dbReference type="PIRSF" id="PIRSF006336">
    <property type="entry name" value="B-gal"/>
    <property type="match status" value="1"/>
</dbReference>
<evidence type="ECO:0000256" key="8">
    <source>
        <dbReference type="SAM" id="Phobius"/>
    </source>
</evidence>
<evidence type="ECO:0000256" key="3">
    <source>
        <dbReference type="ARBA" id="ARBA00022801"/>
    </source>
</evidence>
<feature type="domain" description="Beta-galactosidase galactose-binding" evidence="11">
    <location>
        <begin position="584"/>
        <end position="642"/>
    </location>
</feature>
<protein>
    <submittedName>
        <fullName evidence="13">Beta-galactosidase</fullName>
    </submittedName>
</protein>
<dbReference type="InterPro" id="IPR008979">
    <property type="entry name" value="Galactose-bd-like_sf"/>
</dbReference>
<dbReference type="OrthoDB" id="1657402at2759"/>
<organism evidence="12 13">
    <name type="scientific">Drosophila albomicans</name>
    <name type="common">Fruit fly</name>
    <dbReference type="NCBI Taxonomy" id="7291"/>
    <lineage>
        <taxon>Eukaryota</taxon>
        <taxon>Metazoa</taxon>
        <taxon>Ecdysozoa</taxon>
        <taxon>Arthropoda</taxon>
        <taxon>Hexapoda</taxon>
        <taxon>Insecta</taxon>
        <taxon>Pterygota</taxon>
        <taxon>Neoptera</taxon>
        <taxon>Endopterygota</taxon>
        <taxon>Diptera</taxon>
        <taxon>Brachycera</taxon>
        <taxon>Muscomorpha</taxon>
        <taxon>Ephydroidea</taxon>
        <taxon>Drosophilidae</taxon>
        <taxon>Drosophila</taxon>
    </lineage>
</organism>
<keyword evidence="8" id="KW-1133">Transmembrane helix</keyword>
<keyword evidence="4" id="KW-0325">Glycoprotein</keyword>
<dbReference type="PRINTS" id="PR00742">
    <property type="entry name" value="GLHYDRLASE35"/>
</dbReference>
<feature type="active site" description="Nucleophile" evidence="6">
    <location>
        <position position="294"/>
    </location>
</feature>
<dbReference type="Gene3D" id="3.20.20.80">
    <property type="entry name" value="Glycosidases"/>
    <property type="match status" value="1"/>
</dbReference>
<evidence type="ECO:0000313" key="12">
    <source>
        <dbReference type="Proteomes" id="UP000515160"/>
    </source>
</evidence>
<dbReference type="AlphaFoldDB" id="A0A6P8WLB3"/>
<dbReference type="Gene3D" id="2.60.120.260">
    <property type="entry name" value="Galactose-binding domain-like"/>
    <property type="match status" value="2"/>
</dbReference>
<keyword evidence="12" id="KW-1185">Reference proteome</keyword>
<dbReference type="Pfam" id="PF01301">
    <property type="entry name" value="Glyco_hydro_35"/>
    <property type="match status" value="1"/>
</dbReference>
<dbReference type="InterPro" id="IPR048913">
    <property type="entry name" value="BetaGal_gal-bd"/>
</dbReference>
<evidence type="ECO:0000259" key="11">
    <source>
        <dbReference type="Pfam" id="PF21467"/>
    </source>
</evidence>
<dbReference type="GO" id="GO:0005975">
    <property type="term" value="P:carbohydrate metabolic process"/>
    <property type="evidence" value="ECO:0007669"/>
    <property type="project" value="InterPro"/>
</dbReference>
<feature type="domain" description="Beta-galactosidase 1-like first all-beta" evidence="10">
    <location>
        <begin position="436"/>
        <end position="547"/>
    </location>
</feature>
<keyword evidence="5" id="KW-0326">Glycosidase</keyword>
<dbReference type="InterPro" id="IPR001944">
    <property type="entry name" value="Glycoside_Hdrlase_35"/>
</dbReference>
<keyword evidence="8" id="KW-0472">Membrane</keyword>
<evidence type="ECO:0000259" key="9">
    <source>
        <dbReference type="Pfam" id="PF01301"/>
    </source>
</evidence>
<dbReference type="GeneID" id="117565175"/>
<dbReference type="InterPro" id="IPR017853">
    <property type="entry name" value="GH"/>
</dbReference>
<sequence>MSSAPQTGGGGGFRCTRKLTLAMSGGVLILVIALTVGLCVGLSSSDDVVTEDTPPFSIDHTANTFLLNGEPFRYVSGSFHYFRALPDAWRSRLRTMRASGLNALDTYVEWSLHNPHNGEYNWEGIADVVKFLEIAQEEDFYIILRPGPYICAERDNGGLPHWLFTKYPDIKVRTNDANYIKEVGIWYAQLMPRLQHLLIGNGGKIIMVQVENEYAAYYACDHDYLNWLRDETEKYVDNKALLFTVDIPNERMSCGKIENVFATTDFGIDRIFEIENIWKMLRELQPTGPLVNSEFYPGWLTHWQETNQRRDGQEVADALKTILSYNASVNLYMFFGGTNFGFTAGANYDLDGGIGYAADITSYDYDAVMDEAGGVTTKYELVKQVIGEVLELPQITLEPAKRLAYGKVELTPALELLSPEGRAALSKGTPVIAEKPKSFEEVDQYSGLLLYETTLPDMDLDPTLLKVEDLRDRAHVFVDRQLVGTLSREARIYQLPLSKGWGSTLQLLVENQGRINYDRANDTKGIFGQITMQLHNGGDLPLENWTTTAFPLEEATIAAWLAKRADVALDPKIAEQRLLRTGPIAYTGSFSVQEVGDTYLNMAGWGKGVAYVNGFNLGRYWPLGGPQITLYVPNELLKVGENSLVLLEYQRCNKTVNGSELPAVQLDAVAQLDGESNEAPQITKKST</sequence>
<evidence type="ECO:0000256" key="2">
    <source>
        <dbReference type="ARBA" id="ARBA00022729"/>
    </source>
</evidence>
<keyword evidence="8" id="KW-0812">Transmembrane</keyword>
<evidence type="ECO:0000256" key="1">
    <source>
        <dbReference type="ARBA" id="ARBA00009809"/>
    </source>
</evidence>
<feature type="transmembrane region" description="Helical" evidence="8">
    <location>
        <begin position="21"/>
        <end position="43"/>
    </location>
</feature>
<gene>
    <name evidence="13" type="primary">LOC117565175</name>
</gene>
<reference evidence="13" key="1">
    <citation type="submission" date="2025-08" db="UniProtKB">
        <authorList>
            <consortium name="RefSeq"/>
        </authorList>
    </citation>
    <scope>IDENTIFICATION</scope>
    <source>
        <strain evidence="13">15112-1751.03</strain>
        <tissue evidence="13">Whole Adult</tissue>
    </source>
</reference>
<dbReference type="InterPro" id="IPR026283">
    <property type="entry name" value="B-gal_1-like"/>
</dbReference>
<dbReference type="FunFam" id="3.20.20.80:FF:000017">
    <property type="entry name" value="Beta-galactosidase"/>
    <property type="match status" value="1"/>
</dbReference>
<dbReference type="SUPFAM" id="SSF49785">
    <property type="entry name" value="Galactose-binding domain-like"/>
    <property type="match status" value="1"/>
</dbReference>
<dbReference type="SUPFAM" id="SSF51445">
    <property type="entry name" value="(Trans)glycosidases"/>
    <property type="match status" value="1"/>
</dbReference>
<dbReference type="RefSeq" id="XP_034100058.2">
    <property type="nucleotide sequence ID" value="XM_034244167.2"/>
</dbReference>
<evidence type="ECO:0000256" key="5">
    <source>
        <dbReference type="ARBA" id="ARBA00023295"/>
    </source>
</evidence>
<dbReference type="GO" id="GO:0004565">
    <property type="term" value="F:beta-galactosidase activity"/>
    <property type="evidence" value="ECO:0007669"/>
    <property type="project" value="InterPro"/>
</dbReference>
<evidence type="ECO:0000256" key="4">
    <source>
        <dbReference type="ARBA" id="ARBA00023180"/>
    </source>
</evidence>
<dbReference type="Pfam" id="PF21467">
    <property type="entry name" value="BetaGal_gal-bd"/>
    <property type="match status" value="1"/>
</dbReference>
<proteinExistence type="inferred from homology"/>
<comment type="similarity">
    <text evidence="1 7">Belongs to the glycosyl hydrolase 35 family.</text>
</comment>
<evidence type="ECO:0000313" key="13">
    <source>
        <dbReference type="RefSeq" id="XP_034100058.2"/>
    </source>
</evidence>
<accession>A0A6P8WLB3</accession>
<feature type="domain" description="Glycoside hydrolase 35 catalytic" evidence="9">
    <location>
        <begin position="64"/>
        <end position="388"/>
    </location>
</feature>
<name>A0A6P8WLB3_DROAB</name>
<evidence type="ECO:0000256" key="6">
    <source>
        <dbReference type="PIRSR" id="PIRSR006336-1"/>
    </source>
</evidence>
<evidence type="ECO:0000259" key="10">
    <source>
        <dbReference type="Pfam" id="PF21317"/>
    </source>
</evidence>
<feature type="active site" description="Proton donor" evidence="6">
    <location>
        <position position="213"/>
    </location>
</feature>
<evidence type="ECO:0000256" key="7">
    <source>
        <dbReference type="RuleBase" id="RU003679"/>
    </source>
</evidence>
<keyword evidence="2" id="KW-0732">Signal</keyword>
<keyword evidence="3" id="KW-0378">Hydrolase</keyword>
<dbReference type="InterPro" id="IPR048912">
    <property type="entry name" value="BetaGal1-like_ABD1"/>
</dbReference>